<comment type="similarity">
    <text evidence="1">Belongs to the universal ribosomal protein uL10 family.</text>
</comment>
<dbReference type="Gene3D" id="3.30.70.1730">
    <property type="match status" value="1"/>
</dbReference>
<dbReference type="InterPro" id="IPR047865">
    <property type="entry name" value="Ribosomal_uL10_bac_type"/>
</dbReference>
<sequence length="294" mass="31419">MPPRPSSSVSLRTLTSSRFASTSSSATTVPSTSIPIPSSATSAASSSSVPLSSTTSSSGLNNANRIYTARKTFLWNYYTHLVDRSNLILVFDHSNLTSSEWSKIRRAISGIPLPPKPFNPLAASNSDLESNTNSSEKGPIEKANLNVVRTGVLSSLLSRSQSPLEPSLNGQRALLTCGDLSPTYIARIMTSINRTLKSIKRENTPDEKQPSLKLVSALLEGKQLLNSEGQLNEFTKNTPELDVLRAQLVGSLESPSRQLVGVLSQAAGGQLVRALQGLEEGLKVQNEGEGEKSA</sequence>
<protein>
    <submittedName>
        <fullName evidence="3">Uncharacterized protein</fullName>
    </submittedName>
</protein>
<organism evidence="3">
    <name type="scientific">Kwoniella dejecticola CBS 10117</name>
    <dbReference type="NCBI Taxonomy" id="1296121"/>
    <lineage>
        <taxon>Eukaryota</taxon>
        <taxon>Fungi</taxon>
        <taxon>Dikarya</taxon>
        <taxon>Basidiomycota</taxon>
        <taxon>Agaricomycotina</taxon>
        <taxon>Tremellomycetes</taxon>
        <taxon>Tremellales</taxon>
        <taxon>Cryptococcaceae</taxon>
        <taxon>Kwoniella</taxon>
    </lineage>
</organism>
<name>A0A1A6A6X2_9TREE</name>
<feature type="region of interest" description="Disordered" evidence="2">
    <location>
        <begin position="1"/>
        <end position="61"/>
    </location>
</feature>
<dbReference type="VEuPathDB" id="FungiDB:I303_03500"/>
<reference evidence="3" key="1">
    <citation type="submission" date="2013-07" db="EMBL/GenBank/DDBJ databases">
        <title>The Genome Sequence of Cryptococcus dejecticola CBS10117.</title>
        <authorList>
            <consortium name="The Broad Institute Genome Sequencing Platform"/>
            <person name="Cuomo C."/>
            <person name="Litvintseva A."/>
            <person name="Chen Y."/>
            <person name="Heitman J."/>
            <person name="Sun S."/>
            <person name="Springer D."/>
            <person name="Dromer F."/>
            <person name="Young S.K."/>
            <person name="Zeng Q."/>
            <person name="Gargeya S."/>
            <person name="Fitzgerald M."/>
            <person name="Abouelleil A."/>
            <person name="Alvarado L."/>
            <person name="Berlin A.M."/>
            <person name="Chapman S.B."/>
            <person name="Dewar J."/>
            <person name="Goldberg J."/>
            <person name="Griggs A."/>
            <person name="Gujja S."/>
            <person name="Hansen M."/>
            <person name="Howarth C."/>
            <person name="Imamovic A."/>
            <person name="Larimer J."/>
            <person name="McCowan C."/>
            <person name="Murphy C."/>
            <person name="Pearson M."/>
            <person name="Priest M."/>
            <person name="Roberts A."/>
            <person name="Saif S."/>
            <person name="Shea T."/>
            <person name="Sykes S."/>
            <person name="Wortman J."/>
            <person name="Nusbaum C."/>
            <person name="Birren B."/>
        </authorList>
    </citation>
    <scope>NUCLEOTIDE SEQUENCE [LARGE SCALE GENOMIC DNA]</scope>
    <source>
        <strain evidence="3">CBS 10117</strain>
    </source>
</reference>
<dbReference type="AlphaFoldDB" id="A0A1A6A6X2"/>
<gene>
    <name evidence="3" type="ORF">I303_03500</name>
</gene>
<proteinExistence type="inferred from homology"/>
<evidence type="ECO:0000256" key="1">
    <source>
        <dbReference type="ARBA" id="ARBA00008889"/>
    </source>
</evidence>
<accession>A0A1A6A6X2</accession>
<dbReference type="Gene3D" id="6.10.250.290">
    <property type="match status" value="1"/>
</dbReference>
<dbReference type="OrthoDB" id="360689at2759"/>
<dbReference type="PANTHER" id="PTHR11560">
    <property type="entry name" value="39S RIBOSOMAL PROTEIN L10, MITOCHONDRIAL"/>
    <property type="match status" value="1"/>
</dbReference>
<dbReference type="InterPro" id="IPR043141">
    <property type="entry name" value="Ribosomal_uL10-like_sf"/>
</dbReference>
<dbReference type="STRING" id="1296121.A0A1A6A6X2"/>
<feature type="compositionally biased region" description="Low complexity" evidence="2">
    <location>
        <begin position="1"/>
        <end position="58"/>
    </location>
</feature>
<dbReference type="SUPFAM" id="SSF160369">
    <property type="entry name" value="Ribosomal protein L10-like"/>
    <property type="match status" value="1"/>
</dbReference>
<dbReference type="EMBL" id="KI894030">
    <property type="protein sequence ID" value="OBR85788.1"/>
    <property type="molecule type" value="Genomic_DNA"/>
</dbReference>
<evidence type="ECO:0000256" key="2">
    <source>
        <dbReference type="SAM" id="MobiDB-lite"/>
    </source>
</evidence>
<evidence type="ECO:0000313" key="3">
    <source>
        <dbReference type="EMBL" id="OBR85788.1"/>
    </source>
</evidence>